<evidence type="ECO:0000313" key="2">
    <source>
        <dbReference type="Proteomes" id="UP000233551"/>
    </source>
</evidence>
<reference evidence="1 2" key="1">
    <citation type="submission" date="2017-11" db="EMBL/GenBank/DDBJ databases">
        <title>De-novo sequencing of pomegranate (Punica granatum L.) genome.</title>
        <authorList>
            <person name="Akparov Z."/>
            <person name="Amiraslanov A."/>
            <person name="Hajiyeva S."/>
            <person name="Abbasov M."/>
            <person name="Kaur K."/>
            <person name="Hamwieh A."/>
            <person name="Solovyev V."/>
            <person name="Salamov A."/>
            <person name="Braich B."/>
            <person name="Kosarev P."/>
            <person name="Mahmoud A."/>
            <person name="Hajiyev E."/>
            <person name="Babayeva S."/>
            <person name="Izzatullayeva V."/>
            <person name="Mammadov A."/>
            <person name="Mammadov A."/>
            <person name="Sharifova S."/>
            <person name="Ojaghi J."/>
            <person name="Eynullazada K."/>
            <person name="Bayramov B."/>
            <person name="Abdulazimova A."/>
            <person name="Shahmuradov I."/>
        </authorList>
    </citation>
    <scope>NUCLEOTIDE SEQUENCE [LARGE SCALE GENOMIC DNA]</scope>
    <source>
        <strain evidence="2">cv. AG2017</strain>
        <tissue evidence="1">Leaf</tissue>
    </source>
</reference>
<organism evidence="1 2">
    <name type="scientific">Punica granatum</name>
    <name type="common">Pomegranate</name>
    <dbReference type="NCBI Taxonomy" id="22663"/>
    <lineage>
        <taxon>Eukaryota</taxon>
        <taxon>Viridiplantae</taxon>
        <taxon>Streptophyta</taxon>
        <taxon>Embryophyta</taxon>
        <taxon>Tracheophyta</taxon>
        <taxon>Spermatophyta</taxon>
        <taxon>Magnoliopsida</taxon>
        <taxon>eudicotyledons</taxon>
        <taxon>Gunneridae</taxon>
        <taxon>Pentapetalae</taxon>
        <taxon>rosids</taxon>
        <taxon>malvids</taxon>
        <taxon>Myrtales</taxon>
        <taxon>Lythraceae</taxon>
        <taxon>Punica</taxon>
    </lineage>
</organism>
<evidence type="ECO:0000313" key="1">
    <source>
        <dbReference type="EMBL" id="PKI34475.1"/>
    </source>
</evidence>
<comment type="caution">
    <text evidence="1">The sequence shown here is derived from an EMBL/GenBank/DDBJ whole genome shotgun (WGS) entry which is preliminary data.</text>
</comment>
<dbReference type="AlphaFoldDB" id="A0A2I0HRX9"/>
<accession>A0A2I0HRX9</accession>
<protein>
    <submittedName>
        <fullName evidence="1">Uncharacterized protein</fullName>
    </submittedName>
</protein>
<dbReference type="EMBL" id="PGOL01005889">
    <property type="protein sequence ID" value="PKI34475.1"/>
    <property type="molecule type" value="Genomic_DNA"/>
</dbReference>
<dbReference type="Proteomes" id="UP000233551">
    <property type="component" value="Unassembled WGS sequence"/>
</dbReference>
<gene>
    <name evidence="1" type="ORF">CRG98_045135</name>
</gene>
<name>A0A2I0HRX9_PUNGR</name>
<sequence length="68" mass="7426">MDVDVEVEVGVKVEAEEEEEAEAVLEVEGNDIVESDNVHESIIQLIPDLLPEVVAATLGLLDRNPMNN</sequence>
<proteinExistence type="predicted"/>
<keyword evidence="2" id="KW-1185">Reference proteome</keyword>